<evidence type="ECO:0008006" key="10">
    <source>
        <dbReference type="Google" id="ProtNLM"/>
    </source>
</evidence>
<dbReference type="InterPro" id="IPR002401">
    <property type="entry name" value="Cyt_P450_E_grp-I"/>
</dbReference>
<dbReference type="EMBL" id="OIVN01001028">
    <property type="protein sequence ID" value="SPC88901.1"/>
    <property type="molecule type" value="Genomic_DNA"/>
</dbReference>
<dbReference type="GO" id="GO:0004497">
    <property type="term" value="F:monooxygenase activity"/>
    <property type="evidence" value="ECO:0007669"/>
    <property type="project" value="UniProtKB-KW"/>
</dbReference>
<dbReference type="InterPro" id="IPR036396">
    <property type="entry name" value="Cyt_P450_sf"/>
</dbReference>
<reference evidence="9" key="1">
    <citation type="submission" date="2018-02" db="EMBL/GenBank/DDBJ databases">
        <authorList>
            <person name="Cohen D.B."/>
            <person name="Kent A.D."/>
        </authorList>
    </citation>
    <scope>NUCLEOTIDE SEQUENCE</scope>
</reference>
<keyword evidence="3" id="KW-0812">Transmembrane</keyword>
<dbReference type="InterPro" id="IPR017972">
    <property type="entry name" value="Cyt_P450_CS"/>
</dbReference>
<evidence type="ECO:0000256" key="8">
    <source>
        <dbReference type="RuleBase" id="RU000461"/>
    </source>
</evidence>
<feature type="binding site" description="axial binding residue" evidence="7">
    <location>
        <position position="317"/>
    </location>
    <ligand>
        <name>heme</name>
        <dbReference type="ChEBI" id="CHEBI:30413"/>
    </ligand>
    <ligandPart>
        <name>Fe</name>
        <dbReference type="ChEBI" id="CHEBI:18248"/>
    </ligandPart>
</feature>
<dbReference type="PANTHER" id="PTHR24286:SF53">
    <property type="entry name" value="BETA-AMYRIN 28-OXIDASE-LIKE"/>
    <property type="match status" value="1"/>
</dbReference>
<dbReference type="GO" id="GO:0016020">
    <property type="term" value="C:membrane"/>
    <property type="evidence" value="ECO:0007669"/>
    <property type="project" value="UniProtKB-SubCell"/>
</dbReference>
<keyword evidence="4 7" id="KW-0479">Metal-binding</keyword>
<gene>
    <name evidence="9" type="ORF">FSB_LOCUS16783</name>
</gene>
<dbReference type="AlphaFoldDB" id="A0A2N9FPQ1"/>
<dbReference type="GO" id="GO:0020037">
    <property type="term" value="F:heme binding"/>
    <property type="evidence" value="ECO:0007669"/>
    <property type="project" value="InterPro"/>
</dbReference>
<dbReference type="PRINTS" id="PR00463">
    <property type="entry name" value="EP450I"/>
</dbReference>
<evidence type="ECO:0000256" key="5">
    <source>
        <dbReference type="ARBA" id="ARBA00022989"/>
    </source>
</evidence>
<dbReference type="SUPFAM" id="SSF48264">
    <property type="entry name" value="Cytochrome P450"/>
    <property type="match status" value="1"/>
</dbReference>
<keyword evidence="8" id="KW-0503">Monooxygenase</keyword>
<sequence length="370" mass="42064">MIGETMEYSKAAQRGTQRLRRVVIEFFKSETLQHFIPDHGLNGKGTTWRQIGLLSKKSKVLPLSMKYTFALACKVVYEYQCITDPNHVTRFADPFHLISKGIMSLPINIPGTAYNRAIKGGKVIRQELLAVIKQKKKELSENKGTVAGDLLTHMLLASDENGRVTNDMYIASRFIGLLLAGHDTTSSAITFVVKYLAEFPNVYSEVLKEQMEIARSKGPKDLLNWDDIKKMKYSWNVACEAMRLSPPSQGTYREAIDDFTYIGFTIPKGWKTYWTPLSTHKNPKYFPDPEKFDPSRFEGNGPAPYTFVPFGGGPRVCPGREYARLEILVFMHNVVTRFKWEKAIPDEKITYNISPIPVDGLPIYLKPHKN</sequence>
<comment type="subcellular location">
    <subcellularLocation>
        <location evidence="1">Membrane</location>
        <topology evidence="1">Single-pass membrane protein</topology>
    </subcellularLocation>
</comment>
<evidence type="ECO:0000256" key="2">
    <source>
        <dbReference type="ARBA" id="ARBA00010617"/>
    </source>
</evidence>
<keyword evidence="5" id="KW-1133">Transmembrane helix</keyword>
<dbReference type="CDD" id="cd11043">
    <property type="entry name" value="CYP90-like"/>
    <property type="match status" value="1"/>
</dbReference>
<protein>
    <recommendedName>
        <fullName evidence="10">Beta-amyrin 28-oxidase</fullName>
    </recommendedName>
</protein>
<dbReference type="Gene3D" id="1.10.630.10">
    <property type="entry name" value="Cytochrome P450"/>
    <property type="match status" value="1"/>
</dbReference>
<proteinExistence type="inferred from homology"/>
<evidence type="ECO:0000256" key="6">
    <source>
        <dbReference type="ARBA" id="ARBA00023004"/>
    </source>
</evidence>
<evidence type="ECO:0000256" key="3">
    <source>
        <dbReference type="ARBA" id="ARBA00022692"/>
    </source>
</evidence>
<evidence type="ECO:0000256" key="7">
    <source>
        <dbReference type="PIRSR" id="PIRSR602401-1"/>
    </source>
</evidence>
<evidence type="ECO:0000313" key="9">
    <source>
        <dbReference type="EMBL" id="SPC88901.1"/>
    </source>
</evidence>
<name>A0A2N9FPQ1_FAGSY</name>
<dbReference type="Pfam" id="PF00067">
    <property type="entry name" value="p450"/>
    <property type="match status" value="1"/>
</dbReference>
<dbReference type="PROSITE" id="PS00086">
    <property type="entry name" value="CYTOCHROME_P450"/>
    <property type="match status" value="1"/>
</dbReference>
<keyword evidence="7 8" id="KW-0349">Heme</keyword>
<dbReference type="InterPro" id="IPR001128">
    <property type="entry name" value="Cyt_P450"/>
</dbReference>
<accession>A0A2N9FPQ1</accession>
<evidence type="ECO:0000256" key="4">
    <source>
        <dbReference type="ARBA" id="ARBA00022723"/>
    </source>
</evidence>
<organism evidence="9">
    <name type="scientific">Fagus sylvatica</name>
    <name type="common">Beechnut</name>
    <dbReference type="NCBI Taxonomy" id="28930"/>
    <lineage>
        <taxon>Eukaryota</taxon>
        <taxon>Viridiplantae</taxon>
        <taxon>Streptophyta</taxon>
        <taxon>Embryophyta</taxon>
        <taxon>Tracheophyta</taxon>
        <taxon>Spermatophyta</taxon>
        <taxon>Magnoliopsida</taxon>
        <taxon>eudicotyledons</taxon>
        <taxon>Gunneridae</taxon>
        <taxon>Pentapetalae</taxon>
        <taxon>rosids</taxon>
        <taxon>fabids</taxon>
        <taxon>Fagales</taxon>
        <taxon>Fagaceae</taxon>
        <taxon>Fagus</taxon>
    </lineage>
</organism>
<evidence type="ECO:0000256" key="1">
    <source>
        <dbReference type="ARBA" id="ARBA00004167"/>
    </source>
</evidence>
<keyword evidence="5" id="KW-0472">Membrane</keyword>
<dbReference type="PRINTS" id="PR00385">
    <property type="entry name" value="P450"/>
</dbReference>
<comment type="cofactor">
    <cofactor evidence="7">
        <name>heme</name>
        <dbReference type="ChEBI" id="CHEBI:30413"/>
    </cofactor>
</comment>
<dbReference type="PANTHER" id="PTHR24286">
    <property type="entry name" value="CYTOCHROME P450 26"/>
    <property type="match status" value="1"/>
</dbReference>
<dbReference type="GO" id="GO:0016125">
    <property type="term" value="P:sterol metabolic process"/>
    <property type="evidence" value="ECO:0007669"/>
    <property type="project" value="TreeGrafter"/>
</dbReference>
<keyword evidence="8" id="KW-0560">Oxidoreductase</keyword>
<comment type="similarity">
    <text evidence="2 8">Belongs to the cytochrome P450 family.</text>
</comment>
<dbReference type="GO" id="GO:0005506">
    <property type="term" value="F:iron ion binding"/>
    <property type="evidence" value="ECO:0007669"/>
    <property type="project" value="InterPro"/>
</dbReference>
<keyword evidence="6 7" id="KW-0408">Iron</keyword>
<dbReference type="GO" id="GO:0016705">
    <property type="term" value="F:oxidoreductase activity, acting on paired donors, with incorporation or reduction of molecular oxygen"/>
    <property type="evidence" value="ECO:0007669"/>
    <property type="project" value="InterPro"/>
</dbReference>